<dbReference type="InterPro" id="IPR002130">
    <property type="entry name" value="Cyclophilin-type_PPIase_dom"/>
</dbReference>
<dbReference type="GO" id="GO:0035556">
    <property type="term" value="P:intracellular signal transduction"/>
    <property type="evidence" value="ECO:0007669"/>
    <property type="project" value="InterPro"/>
</dbReference>
<sequence>MQAQQPLINPCQTGFIWSRLIAHLQSEVKVKRRRHFLKSHDNCFVGSDAVTVIQEYIKKSKVLGDAEVPRGKAVRVCQALLDCKVFEVVAGKTFGKESKLSEFQDSVSSLYRFLNTQTPVLSSAGNNLSSPGEVKNANRDDDPLFSHSTPVKPGHFMDILLEELDLSLSVLHAESLPPSVVSKVWQEQTVQRLLQLIELPVLDGVLDCRECPTSGGNNNEPDVLYTSNYLDREIIKAFKESQNDEWLLAALELMDFLPDQQVVEVSRELSSISMDDDQGDEEHEQWRLSGIQQYKALLFEILAKHYGQPSFQPLLPNGLNDVYTHIIELLVNGKFDVALEVLQLCLKLLPAANREELYRLLSFMSLAADPVHIRLHKEIENRIHVKKTFCRAITQSKSLSKGKVDLLLLFMLDNHEDIFKVYFDIHIGDEDVGRIVIGLFGKTVPKTTDNFLALATGEKGFGYKGSKFHRVIKDFMIQGGDFTRGDGTGGKSIYGDRFPDENFKLKHYGPGWLSMANAGKDTNGSQFFITTVQTPWLDGKHVVFGKILEGM</sequence>
<dbReference type="PANTHER" id="PTHR16206:SF9">
    <property type="entry name" value="DEP DOMAIN-CONTAINING PROTEIN 7"/>
    <property type="match status" value="1"/>
</dbReference>
<dbReference type="InterPro" id="IPR036388">
    <property type="entry name" value="WH-like_DNA-bd_sf"/>
</dbReference>
<dbReference type="PROSITE" id="PS00170">
    <property type="entry name" value="CSA_PPIASE_1"/>
    <property type="match status" value="1"/>
</dbReference>
<dbReference type="CDD" id="cd04405">
    <property type="entry name" value="RhoGAP_BRCC3-like"/>
    <property type="match status" value="1"/>
</dbReference>
<dbReference type="Pfam" id="PF00610">
    <property type="entry name" value="DEP"/>
    <property type="match status" value="1"/>
</dbReference>
<evidence type="ECO:0000256" key="6">
    <source>
        <dbReference type="ARBA" id="ARBA00037970"/>
    </source>
</evidence>
<accession>A0A8J4XFD6</accession>
<dbReference type="FunFam" id="2.40.100.10:FF:000001">
    <property type="entry name" value="Peptidyl-prolyl cis-trans isomerase"/>
    <property type="match status" value="1"/>
</dbReference>
<dbReference type="PROSITE" id="PS50072">
    <property type="entry name" value="CSA_PPIASE_2"/>
    <property type="match status" value="1"/>
</dbReference>
<dbReference type="AlphaFoldDB" id="A0A8J4XFD6"/>
<dbReference type="SUPFAM" id="SSF46785">
    <property type="entry name" value="Winged helix' DNA-binding domain"/>
    <property type="match status" value="1"/>
</dbReference>
<feature type="non-terminal residue" evidence="10">
    <location>
        <position position="551"/>
    </location>
</feature>
<dbReference type="SUPFAM" id="SSF50891">
    <property type="entry name" value="Cyclophilin-like"/>
    <property type="match status" value="1"/>
</dbReference>
<comment type="similarity">
    <text evidence="6">Belongs to the DEPDC7 family.</text>
</comment>
<dbReference type="Gene3D" id="2.40.100.10">
    <property type="entry name" value="Cyclophilin-like"/>
    <property type="match status" value="1"/>
</dbReference>
<dbReference type="GO" id="GO:0003755">
    <property type="term" value="F:peptidyl-prolyl cis-trans isomerase activity"/>
    <property type="evidence" value="ECO:0007669"/>
    <property type="project" value="UniProtKB-KW"/>
</dbReference>
<keyword evidence="11" id="KW-1185">Reference proteome</keyword>
<dbReference type="InterPro" id="IPR000591">
    <property type="entry name" value="DEP_dom"/>
</dbReference>
<evidence type="ECO:0000256" key="5">
    <source>
        <dbReference type="ARBA" id="ARBA00037532"/>
    </source>
</evidence>
<dbReference type="Gene3D" id="1.10.10.10">
    <property type="entry name" value="Winged helix-like DNA-binding domain superfamily/Winged helix DNA-binding domain"/>
    <property type="match status" value="1"/>
</dbReference>
<evidence type="ECO:0000259" key="9">
    <source>
        <dbReference type="PROSITE" id="PS50186"/>
    </source>
</evidence>
<dbReference type="PROSITE" id="PS50186">
    <property type="entry name" value="DEP"/>
    <property type="match status" value="1"/>
</dbReference>
<evidence type="ECO:0000313" key="11">
    <source>
        <dbReference type="Proteomes" id="UP000727407"/>
    </source>
</evidence>
<organism evidence="10 11">
    <name type="scientific">Clarias magur</name>
    <name type="common">Asian catfish</name>
    <name type="synonym">Macropteronotus magur</name>
    <dbReference type="NCBI Taxonomy" id="1594786"/>
    <lineage>
        <taxon>Eukaryota</taxon>
        <taxon>Metazoa</taxon>
        <taxon>Chordata</taxon>
        <taxon>Craniata</taxon>
        <taxon>Vertebrata</taxon>
        <taxon>Euteleostomi</taxon>
        <taxon>Actinopterygii</taxon>
        <taxon>Neopterygii</taxon>
        <taxon>Teleostei</taxon>
        <taxon>Ostariophysi</taxon>
        <taxon>Siluriformes</taxon>
        <taxon>Clariidae</taxon>
        <taxon>Clarias</taxon>
    </lineage>
</organism>
<gene>
    <name evidence="10" type="primary">depdc7b</name>
    <name evidence="10" type="ORF">DAT39_002029</name>
</gene>
<evidence type="ECO:0000256" key="4">
    <source>
        <dbReference type="ARBA" id="ARBA00023235"/>
    </source>
</evidence>
<dbReference type="PANTHER" id="PTHR16206">
    <property type="entry name" value="DEP DOMAIN-CONTAINING"/>
    <property type="match status" value="1"/>
</dbReference>
<comment type="caution">
    <text evidence="10">The sequence shown here is derived from an EMBL/GenBank/DDBJ whole genome shotgun (WGS) entry which is preliminary data.</text>
</comment>
<evidence type="ECO:0000259" key="8">
    <source>
        <dbReference type="PROSITE" id="PS50072"/>
    </source>
</evidence>
<keyword evidence="4" id="KW-0413">Isomerase</keyword>
<evidence type="ECO:0000256" key="1">
    <source>
        <dbReference type="ARBA" id="ARBA00000971"/>
    </source>
</evidence>
<name>A0A8J4XFD6_CLAMG</name>
<dbReference type="GO" id="GO:0006457">
    <property type="term" value="P:protein folding"/>
    <property type="evidence" value="ECO:0007669"/>
    <property type="project" value="InterPro"/>
</dbReference>
<dbReference type="InterPro" id="IPR020892">
    <property type="entry name" value="Cyclophilin-type_PPIase_CS"/>
</dbReference>
<evidence type="ECO:0000313" key="10">
    <source>
        <dbReference type="EMBL" id="KAF5908298.1"/>
    </source>
</evidence>
<evidence type="ECO:0000256" key="7">
    <source>
        <dbReference type="ARBA" id="ARBA00040225"/>
    </source>
</evidence>
<comment type="catalytic activity">
    <reaction evidence="1">
        <text>[protein]-peptidylproline (omega=180) = [protein]-peptidylproline (omega=0)</text>
        <dbReference type="Rhea" id="RHEA:16237"/>
        <dbReference type="Rhea" id="RHEA-COMP:10747"/>
        <dbReference type="Rhea" id="RHEA-COMP:10748"/>
        <dbReference type="ChEBI" id="CHEBI:83833"/>
        <dbReference type="ChEBI" id="CHEBI:83834"/>
        <dbReference type="EC" id="5.2.1.8"/>
    </reaction>
</comment>
<dbReference type="InterPro" id="IPR029000">
    <property type="entry name" value="Cyclophilin-like_dom_sf"/>
</dbReference>
<reference evidence="10" key="1">
    <citation type="submission" date="2020-07" db="EMBL/GenBank/DDBJ databases">
        <title>Clarias magur genome sequencing, assembly and annotation.</title>
        <authorList>
            <person name="Kushwaha B."/>
            <person name="Kumar R."/>
            <person name="Das P."/>
            <person name="Joshi C.G."/>
            <person name="Kumar D."/>
            <person name="Nagpure N.S."/>
            <person name="Pandey M."/>
            <person name="Agarwal S."/>
            <person name="Srivastava S."/>
            <person name="Singh M."/>
            <person name="Sahoo L."/>
            <person name="Jayasankar P."/>
            <person name="Meher P.K."/>
            <person name="Koringa P.G."/>
            <person name="Iquebal M.A."/>
            <person name="Das S.P."/>
            <person name="Bit A."/>
            <person name="Patnaik S."/>
            <person name="Patel N."/>
            <person name="Shah T.M."/>
            <person name="Hinsu A."/>
            <person name="Jena J.K."/>
        </authorList>
    </citation>
    <scope>NUCLEOTIDE SEQUENCE</scope>
    <source>
        <strain evidence="10">CIFAMagur01</strain>
        <tissue evidence="10">Testis</tissue>
    </source>
</reference>
<evidence type="ECO:0000256" key="2">
    <source>
        <dbReference type="ARBA" id="ARBA00013194"/>
    </source>
</evidence>
<dbReference type="EMBL" id="QNUK01000014">
    <property type="protein sequence ID" value="KAF5908298.1"/>
    <property type="molecule type" value="Genomic_DNA"/>
</dbReference>
<comment type="function">
    <text evidence="5">PPIase that catalyzes the cis-trans isomerization of proline imidic peptide bonds in oligopeptides and may therefore assist protein folding.</text>
</comment>
<feature type="domain" description="PPIase cyclophilin-type" evidence="8">
    <location>
        <begin position="422"/>
        <end position="551"/>
    </location>
</feature>
<proteinExistence type="inferred from homology"/>
<dbReference type="Proteomes" id="UP000727407">
    <property type="component" value="Unassembled WGS sequence"/>
</dbReference>
<protein>
    <recommendedName>
        <fullName evidence="7">DEP domain-containing protein 7</fullName>
        <ecNumber evidence="2">5.2.1.8</ecNumber>
    </recommendedName>
</protein>
<dbReference type="Pfam" id="PF00160">
    <property type="entry name" value="Pro_isomerase"/>
    <property type="match status" value="1"/>
</dbReference>
<feature type="domain" description="DEP" evidence="9">
    <location>
        <begin position="24"/>
        <end position="115"/>
    </location>
</feature>
<dbReference type="CDD" id="cd01926">
    <property type="entry name" value="cyclophilin_ABH_like"/>
    <property type="match status" value="1"/>
</dbReference>
<dbReference type="EC" id="5.2.1.8" evidence="2"/>
<keyword evidence="3" id="KW-0697">Rotamase</keyword>
<dbReference type="SMART" id="SM00049">
    <property type="entry name" value="DEP"/>
    <property type="match status" value="1"/>
</dbReference>
<evidence type="ECO:0000256" key="3">
    <source>
        <dbReference type="ARBA" id="ARBA00023110"/>
    </source>
</evidence>
<dbReference type="PRINTS" id="PR00153">
    <property type="entry name" value="CSAPPISMRASE"/>
</dbReference>
<dbReference type="InterPro" id="IPR036390">
    <property type="entry name" value="WH_DNA-bd_sf"/>
</dbReference>
<dbReference type="OrthoDB" id="276323at2759"/>